<reference evidence="1" key="2">
    <citation type="journal article" date="2020" name="Nat. Commun.">
        <title>Large-scale genome sequencing of mycorrhizal fungi provides insights into the early evolution of symbiotic traits.</title>
        <authorList>
            <person name="Miyauchi S."/>
            <person name="Kiss E."/>
            <person name="Kuo A."/>
            <person name="Drula E."/>
            <person name="Kohler A."/>
            <person name="Sanchez-Garcia M."/>
            <person name="Morin E."/>
            <person name="Andreopoulos B."/>
            <person name="Barry K.W."/>
            <person name="Bonito G."/>
            <person name="Buee M."/>
            <person name="Carver A."/>
            <person name="Chen C."/>
            <person name="Cichocki N."/>
            <person name="Clum A."/>
            <person name="Culley D."/>
            <person name="Crous P.W."/>
            <person name="Fauchery L."/>
            <person name="Girlanda M."/>
            <person name="Hayes R.D."/>
            <person name="Keri Z."/>
            <person name="LaButti K."/>
            <person name="Lipzen A."/>
            <person name="Lombard V."/>
            <person name="Magnuson J."/>
            <person name="Maillard F."/>
            <person name="Murat C."/>
            <person name="Nolan M."/>
            <person name="Ohm R.A."/>
            <person name="Pangilinan J."/>
            <person name="Pereira M.F."/>
            <person name="Perotto S."/>
            <person name="Peter M."/>
            <person name="Pfister S."/>
            <person name="Riley R."/>
            <person name="Sitrit Y."/>
            <person name="Stielow J.B."/>
            <person name="Szollosi G."/>
            <person name="Zifcakova L."/>
            <person name="Stursova M."/>
            <person name="Spatafora J.W."/>
            <person name="Tedersoo L."/>
            <person name="Vaario L.M."/>
            <person name="Yamada A."/>
            <person name="Yan M."/>
            <person name="Wang P."/>
            <person name="Xu J."/>
            <person name="Bruns T."/>
            <person name="Baldrian P."/>
            <person name="Vilgalys R."/>
            <person name="Dunand C."/>
            <person name="Henrissat B."/>
            <person name="Grigoriev I.V."/>
            <person name="Hibbett D."/>
            <person name="Nagy L.G."/>
            <person name="Martin F.M."/>
        </authorList>
    </citation>
    <scope>NUCLEOTIDE SEQUENCE</scope>
    <source>
        <strain evidence="1">P2</strain>
    </source>
</reference>
<protein>
    <submittedName>
        <fullName evidence="1">Uncharacterized protein</fullName>
    </submittedName>
</protein>
<sequence length="142" mass="16126">MAIALRVYGVTGKNRLLGGALFVIISAQLCLGIYLVVRAAVNPIQSVPEIDLDPFKVCFCKRWRLGEILFNNFMIAFDLLVFVIIFATAKRRGMTRYPGIPTLLDTILRDATLYFILISTGQVLFEMFLFFAPEEIQLMPRM</sequence>
<dbReference type="EMBL" id="MU118021">
    <property type="protein sequence ID" value="KAF9648019.1"/>
    <property type="molecule type" value="Genomic_DNA"/>
</dbReference>
<keyword evidence="2" id="KW-1185">Reference proteome</keyword>
<comment type="caution">
    <text evidence="1">The sequence shown here is derived from an EMBL/GenBank/DDBJ whole genome shotgun (WGS) entry which is preliminary data.</text>
</comment>
<evidence type="ECO:0000313" key="1">
    <source>
        <dbReference type="EMBL" id="KAF9648019.1"/>
    </source>
</evidence>
<reference evidence="1" key="1">
    <citation type="submission" date="2019-10" db="EMBL/GenBank/DDBJ databases">
        <authorList>
            <consortium name="DOE Joint Genome Institute"/>
            <person name="Kuo A."/>
            <person name="Miyauchi S."/>
            <person name="Kiss E."/>
            <person name="Drula E."/>
            <person name="Kohler A."/>
            <person name="Sanchez-Garcia M."/>
            <person name="Andreopoulos B."/>
            <person name="Barry K.W."/>
            <person name="Bonito G."/>
            <person name="Buee M."/>
            <person name="Carver A."/>
            <person name="Chen C."/>
            <person name="Cichocki N."/>
            <person name="Clum A."/>
            <person name="Culley D."/>
            <person name="Crous P.W."/>
            <person name="Fauchery L."/>
            <person name="Girlanda M."/>
            <person name="Hayes R."/>
            <person name="Keri Z."/>
            <person name="Labutti K."/>
            <person name="Lipzen A."/>
            <person name="Lombard V."/>
            <person name="Magnuson J."/>
            <person name="Maillard F."/>
            <person name="Morin E."/>
            <person name="Murat C."/>
            <person name="Nolan M."/>
            <person name="Ohm R."/>
            <person name="Pangilinan J."/>
            <person name="Pereira M."/>
            <person name="Perotto S."/>
            <person name="Peter M."/>
            <person name="Riley R."/>
            <person name="Sitrit Y."/>
            <person name="Stielow B."/>
            <person name="Szollosi G."/>
            <person name="Zifcakova L."/>
            <person name="Stursova M."/>
            <person name="Spatafora J.W."/>
            <person name="Tedersoo L."/>
            <person name="Vaario L.-M."/>
            <person name="Yamada A."/>
            <person name="Yan M."/>
            <person name="Wang P."/>
            <person name="Xu J."/>
            <person name="Bruns T."/>
            <person name="Baldrian P."/>
            <person name="Vilgalys R."/>
            <person name="Henrissat B."/>
            <person name="Grigoriev I.V."/>
            <person name="Hibbett D."/>
            <person name="Nagy L.G."/>
            <person name="Martin F.M."/>
        </authorList>
    </citation>
    <scope>NUCLEOTIDE SEQUENCE</scope>
    <source>
        <strain evidence="1">P2</strain>
    </source>
</reference>
<accession>A0ACB6ZEL5</accession>
<name>A0ACB6ZEL5_THEGA</name>
<gene>
    <name evidence="1" type="ORF">BDM02DRAFT_3187465</name>
</gene>
<organism evidence="1 2">
    <name type="scientific">Thelephora ganbajun</name>
    <name type="common">Ganba fungus</name>
    <dbReference type="NCBI Taxonomy" id="370292"/>
    <lineage>
        <taxon>Eukaryota</taxon>
        <taxon>Fungi</taxon>
        <taxon>Dikarya</taxon>
        <taxon>Basidiomycota</taxon>
        <taxon>Agaricomycotina</taxon>
        <taxon>Agaricomycetes</taxon>
        <taxon>Thelephorales</taxon>
        <taxon>Thelephoraceae</taxon>
        <taxon>Thelephora</taxon>
    </lineage>
</organism>
<evidence type="ECO:0000313" key="2">
    <source>
        <dbReference type="Proteomes" id="UP000886501"/>
    </source>
</evidence>
<proteinExistence type="predicted"/>
<dbReference type="Proteomes" id="UP000886501">
    <property type="component" value="Unassembled WGS sequence"/>
</dbReference>